<dbReference type="Pfam" id="PF01625">
    <property type="entry name" value="PMSR"/>
    <property type="match status" value="1"/>
</dbReference>
<name>A0A3B0W1H0_9ZZZZ</name>
<dbReference type="SUPFAM" id="SSF51316">
    <property type="entry name" value="Mss4-like"/>
    <property type="match status" value="1"/>
</dbReference>
<proteinExistence type="inferred from homology"/>
<dbReference type="Pfam" id="PF13098">
    <property type="entry name" value="Thioredoxin_2"/>
    <property type="match status" value="1"/>
</dbReference>
<dbReference type="Gene3D" id="2.170.150.20">
    <property type="entry name" value="Peptide methionine sulfoxide reductase"/>
    <property type="match status" value="1"/>
</dbReference>
<dbReference type="SUPFAM" id="SSF52833">
    <property type="entry name" value="Thioredoxin-like"/>
    <property type="match status" value="1"/>
</dbReference>
<dbReference type="Pfam" id="PF01641">
    <property type="entry name" value="SelR"/>
    <property type="match status" value="1"/>
</dbReference>
<organism evidence="8">
    <name type="scientific">hydrothermal vent metagenome</name>
    <dbReference type="NCBI Taxonomy" id="652676"/>
    <lineage>
        <taxon>unclassified sequences</taxon>
        <taxon>metagenomes</taxon>
        <taxon>ecological metagenomes</taxon>
    </lineage>
</organism>
<evidence type="ECO:0000259" key="7">
    <source>
        <dbReference type="PROSITE" id="PS51790"/>
    </source>
</evidence>
<reference evidence="8" key="1">
    <citation type="submission" date="2018-06" db="EMBL/GenBank/DDBJ databases">
        <authorList>
            <person name="Zhirakovskaya E."/>
        </authorList>
    </citation>
    <scope>NUCLEOTIDE SEQUENCE</scope>
</reference>
<dbReference type="Gene3D" id="3.40.30.10">
    <property type="entry name" value="Glutaredoxin"/>
    <property type="match status" value="1"/>
</dbReference>
<keyword evidence="6" id="KW-0472">Membrane</keyword>
<dbReference type="NCBIfam" id="TIGR00401">
    <property type="entry name" value="msrA"/>
    <property type="match status" value="1"/>
</dbReference>
<dbReference type="HAMAP" id="MF_01401">
    <property type="entry name" value="MsrA"/>
    <property type="match status" value="1"/>
</dbReference>
<evidence type="ECO:0000256" key="2">
    <source>
        <dbReference type="ARBA" id="ARBA00023002"/>
    </source>
</evidence>
<dbReference type="InterPro" id="IPR050162">
    <property type="entry name" value="MsrA_MetSO_reductase"/>
</dbReference>
<dbReference type="GO" id="GO:0033744">
    <property type="term" value="F:L-methionine:thioredoxin-disulfide S-oxidoreductase activity"/>
    <property type="evidence" value="ECO:0007669"/>
    <property type="project" value="RHEA"/>
</dbReference>
<keyword evidence="6" id="KW-1133">Transmembrane helix</keyword>
<keyword evidence="6" id="KW-0812">Transmembrane</keyword>
<dbReference type="PANTHER" id="PTHR42799">
    <property type="entry name" value="MITOCHONDRIAL PEPTIDE METHIONINE SULFOXIDE REDUCTASE"/>
    <property type="match status" value="1"/>
</dbReference>
<dbReference type="InterPro" id="IPR036249">
    <property type="entry name" value="Thioredoxin-like_sf"/>
</dbReference>
<keyword evidence="2 8" id="KW-0560">Oxidoreductase</keyword>
<evidence type="ECO:0000256" key="5">
    <source>
        <dbReference type="ARBA" id="ARBA00048782"/>
    </source>
</evidence>
<evidence type="ECO:0000256" key="6">
    <source>
        <dbReference type="SAM" id="Phobius"/>
    </source>
</evidence>
<dbReference type="Gene3D" id="3.30.1060.10">
    <property type="entry name" value="Peptide methionine sulphoxide reductase MsrA"/>
    <property type="match status" value="1"/>
</dbReference>
<feature type="domain" description="MsrB" evidence="7">
    <location>
        <begin position="332"/>
        <end position="453"/>
    </location>
</feature>
<keyword evidence="3" id="KW-0511">Multifunctional enzyme</keyword>
<dbReference type="InterPro" id="IPR002579">
    <property type="entry name" value="Met_Sox_Rdtase_MsrB_dom"/>
</dbReference>
<dbReference type="GO" id="GO:0005737">
    <property type="term" value="C:cytoplasm"/>
    <property type="evidence" value="ECO:0007669"/>
    <property type="project" value="TreeGrafter"/>
</dbReference>
<dbReference type="InterPro" id="IPR011057">
    <property type="entry name" value="Mss4-like_sf"/>
</dbReference>
<protein>
    <recommendedName>
        <fullName evidence="1">peptide-methionine (S)-S-oxide reductase</fullName>
        <ecNumber evidence="1">1.8.4.11</ecNumber>
    </recommendedName>
</protein>
<dbReference type="InterPro" id="IPR036509">
    <property type="entry name" value="Met_Sox_Rdtase_MsrA_sf"/>
</dbReference>
<comment type="catalytic activity">
    <reaction evidence="5">
        <text>[thioredoxin]-disulfide + L-methionine + H2O = L-methionine (S)-S-oxide + [thioredoxin]-dithiol</text>
        <dbReference type="Rhea" id="RHEA:19993"/>
        <dbReference type="Rhea" id="RHEA-COMP:10698"/>
        <dbReference type="Rhea" id="RHEA-COMP:10700"/>
        <dbReference type="ChEBI" id="CHEBI:15377"/>
        <dbReference type="ChEBI" id="CHEBI:29950"/>
        <dbReference type="ChEBI" id="CHEBI:50058"/>
        <dbReference type="ChEBI" id="CHEBI:57844"/>
        <dbReference type="ChEBI" id="CHEBI:58772"/>
        <dbReference type="EC" id="1.8.4.11"/>
    </reaction>
</comment>
<accession>A0A3B0W1H0</accession>
<gene>
    <name evidence="8" type="ORF">MNBD_GAMMA03-259</name>
</gene>
<feature type="transmembrane region" description="Helical" evidence="6">
    <location>
        <begin position="20"/>
        <end position="38"/>
    </location>
</feature>
<dbReference type="GO" id="GO:0034599">
    <property type="term" value="P:cellular response to oxidative stress"/>
    <property type="evidence" value="ECO:0007669"/>
    <property type="project" value="TreeGrafter"/>
</dbReference>
<dbReference type="GO" id="GO:0033743">
    <property type="term" value="F:peptide-methionine (R)-S-oxide reductase activity"/>
    <property type="evidence" value="ECO:0007669"/>
    <property type="project" value="InterPro"/>
</dbReference>
<dbReference type="PANTHER" id="PTHR42799:SF2">
    <property type="entry name" value="MITOCHONDRIAL PEPTIDE METHIONINE SULFOXIDE REDUCTASE"/>
    <property type="match status" value="1"/>
</dbReference>
<sequence length="456" mass="51437">MQPHPILNNLNKRPQKRLSLSLRLTFILFFLFTLSLTGQTKEPKMSSDISLPPFQNTTQSIVLGMGCFWGAEKRLSELNGVITVESGYANGDNPNAGYQDILTLETKIKSGQSQARNHAEVIKVTYQPAIVPLKTVLIQFWENHNPTQDNRQGNDIGSNYRSAIYYQTDLEKKLAEQTKQIYQTALTQANYPTITTEIEPLKTYITAETYHQDYLKKNPNGYCGLGGTGVAYPNGGSIIPPHPMIEQNKLNKTRQLIVFKAENCAFCEKFKQEVLNDWQSEVPITTTLNPNPPKDWTLEKPLFATPTIVLFEQGKEVSRYTGYNGDKTRFWQWLGQRLLTPKQRKIAFEEGTERPFTGSHLDETRPGYFVDPITGAKLFRSDTKFKSGTGWPSFFNPVEGAITTHTDNSAGMERIEVRSASSGIHLGHVFNDGPPPTFKRYCINGNVLKFVADEKP</sequence>
<dbReference type="EC" id="1.8.4.11" evidence="1"/>
<evidence type="ECO:0000313" key="8">
    <source>
        <dbReference type="EMBL" id="VAW46400.1"/>
    </source>
</evidence>
<comment type="catalytic activity">
    <reaction evidence="4">
        <text>L-methionyl-[protein] + [thioredoxin]-disulfide + H2O = L-methionyl-(S)-S-oxide-[protein] + [thioredoxin]-dithiol</text>
        <dbReference type="Rhea" id="RHEA:14217"/>
        <dbReference type="Rhea" id="RHEA-COMP:10698"/>
        <dbReference type="Rhea" id="RHEA-COMP:10700"/>
        <dbReference type="Rhea" id="RHEA-COMP:12313"/>
        <dbReference type="Rhea" id="RHEA-COMP:12315"/>
        <dbReference type="ChEBI" id="CHEBI:15377"/>
        <dbReference type="ChEBI" id="CHEBI:16044"/>
        <dbReference type="ChEBI" id="CHEBI:29950"/>
        <dbReference type="ChEBI" id="CHEBI:44120"/>
        <dbReference type="ChEBI" id="CHEBI:50058"/>
        <dbReference type="EC" id="1.8.4.11"/>
    </reaction>
</comment>
<dbReference type="InterPro" id="IPR012336">
    <property type="entry name" value="Thioredoxin-like_fold"/>
</dbReference>
<dbReference type="GO" id="GO:0008113">
    <property type="term" value="F:peptide-methionine (S)-S-oxide reductase activity"/>
    <property type="evidence" value="ECO:0007669"/>
    <property type="project" value="UniProtKB-EC"/>
</dbReference>
<dbReference type="EMBL" id="UOFC01000099">
    <property type="protein sequence ID" value="VAW46400.1"/>
    <property type="molecule type" value="Genomic_DNA"/>
</dbReference>
<evidence type="ECO:0000256" key="4">
    <source>
        <dbReference type="ARBA" id="ARBA00047806"/>
    </source>
</evidence>
<dbReference type="AlphaFoldDB" id="A0A3B0W1H0"/>
<dbReference type="NCBIfam" id="TIGR00357">
    <property type="entry name" value="peptide-methionine (R)-S-oxide reductase MsrB"/>
    <property type="match status" value="1"/>
</dbReference>
<evidence type="ECO:0000256" key="1">
    <source>
        <dbReference type="ARBA" id="ARBA00012502"/>
    </source>
</evidence>
<dbReference type="InterPro" id="IPR002569">
    <property type="entry name" value="Met_Sox_Rdtase_MsrA_dom"/>
</dbReference>
<dbReference type="PROSITE" id="PS51790">
    <property type="entry name" value="MSRB"/>
    <property type="match status" value="1"/>
</dbReference>
<evidence type="ECO:0000256" key="3">
    <source>
        <dbReference type="ARBA" id="ARBA00023268"/>
    </source>
</evidence>
<dbReference type="SUPFAM" id="SSF55068">
    <property type="entry name" value="Peptide methionine sulfoxide reductase"/>
    <property type="match status" value="1"/>
</dbReference>